<sequence>MSQKNQQRKPRIKGNKQRRIPWPCDTTYLQLP</sequence>
<proteinExistence type="predicted"/>
<accession>D0LM67</accession>
<dbReference type="EMBL" id="CP001804">
    <property type="protein sequence ID" value="ACY16773.1"/>
    <property type="molecule type" value="Genomic_DNA"/>
</dbReference>
<organism evidence="2 3">
    <name type="scientific">Haliangium ochraceum (strain DSM 14365 / JCM 11303 / SMP-2)</name>
    <dbReference type="NCBI Taxonomy" id="502025"/>
    <lineage>
        <taxon>Bacteria</taxon>
        <taxon>Pseudomonadati</taxon>
        <taxon>Myxococcota</taxon>
        <taxon>Polyangia</taxon>
        <taxon>Haliangiales</taxon>
        <taxon>Kofleriaceae</taxon>
        <taxon>Haliangium</taxon>
    </lineage>
</organism>
<dbReference type="AlphaFoldDB" id="D0LM67"/>
<dbReference type="KEGG" id="hoh:Hoch_4276"/>
<evidence type="ECO:0000256" key="1">
    <source>
        <dbReference type="SAM" id="MobiDB-lite"/>
    </source>
</evidence>
<feature type="region of interest" description="Disordered" evidence="1">
    <location>
        <begin position="1"/>
        <end position="32"/>
    </location>
</feature>
<dbReference type="HOGENOM" id="CLU_3389737_0_0_7"/>
<evidence type="ECO:0000313" key="3">
    <source>
        <dbReference type="Proteomes" id="UP000001880"/>
    </source>
</evidence>
<dbReference type="STRING" id="502025.Hoch_4276"/>
<evidence type="ECO:0000313" key="2">
    <source>
        <dbReference type="EMBL" id="ACY16773.1"/>
    </source>
</evidence>
<dbReference type="Proteomes" id="UP000001880">
    <property type="component" value="Chromosome"/>
</dbReference>
<gene>
    <name evidence="2" type="ordered locus">Hoch_4276</name>
</gene>
<keyword evidence="3" id="KW-1185">Reference proteome</keyword>
<protein>
    <submittedName>
        <fullName evidence="2">Uncharacterized protein</fullName>
    </submittedName>
</protein>
<feature type="compositionally biased region" description="Basic residues" evidence="1">
    <location>
        <begin position="1"/>
        <end position="19"/>
    </location>
</feature>
<reference evidence="2 3" key="1">
    <citation type="journal article" date="2010" name="Stand. Genomic Sci.">
        <title>Complete genome sequence of Haliangium ochraceum type strain (SMP-2).</title>
        <authorList>
            <consortium name="US DOE Joint Genome Institute (JGI-PGF)"/>
            <person name="Ivanova N."/>
            <person name="Daum C."/>
            <person name="Lang E."/>
            <person name="Abt B."/>
            <person name="Kopitz M."/>
            <person name="Saunders E."/>
            <person name="Lapidus A."/>
            <person name="Lucas S."/>
            <person name="Glavina Del Rio T."/>
            <person name="Nolan M."/>
            <person name="Tice H."/>
            <person name="Copeland A."/>
            <person name="Cheng J.F."/>
            <person name="Chen F."/>
            <person name="Bruce D."/>
            <person name="Goodwin L."/>
            <person name="Pitluck S."/>
            <person name="Mavromatis K."/>
            <person name="Pati A."/>
            <person name="Mikhailova N."/>
            <person name="Chen A."/>
            <person name="Palaniappan K."/>
            <person name="Land M."/>
            <person name="Hauser L."/>
            <person name="Chang Y.J."/>
            <person name="Jeffries C.D."/>
            <person name="Detter J.C."/>
            <person name="Brettin T."/>
            <person name="Rohde M."/>
            <person name="Goker M."/>
            <person name="Bristow J."/>
            <person name="Markowitz V."/>
            <person name="Eisen J.A."/>
            <person name="Hugenholtz P."/>
            <person name="Kyrpides N.C."/>
            <person name="Klenk H.P."/>
        </authorList>
    </citation>
    <scope>NUCLEOTIDE SEQUENCE [LARGE SCALE GENOMIC DNA]</scope>
    <source>
        <strain evidence="3">DSM 14365 / CIP 107738 / JCM 11303 / AJ 13395 / SMP-2</strain>
    </source>
</reference>
<name>D0LM67_HALO1</name>